<dbReference type="EMBL" id="JAGFNP010000001">
    <property type="protein sequence ID" value="MBO3731583.1"/>
    <property type="molecule type" value="Genomic_DNA"/>
</dbReference>
<sequence length="154" mass="16765">MADISHRGEAMTTHPDVHEMRARYDKMLGRRDVAFIDAPVFLVGLYCIISPWVVGFSASQADFATHNLIVGIAVGLLALGFTVAPERMYGMSWALCAVGIWLAVSPWVLITNPETSLIWNNVIVGALTFLLGLMAAWQVRGTRDTTPPPGAEPI</sequence>
<evidence type="ECO:0000259" key="2">
    <source>
        <dbReference type="Pfam" id="PF03779"/>
    </source>
</evidence>
<accession>A0ABS3U1G0</accession>
<keyword evidence="4" id="KW-1185">Reference proteome</keyword>
<name>A0ABS3U1G0_9ACTN</name>
<evidence type="ECO:0000313" key="3">
    <source>
        <dbReference type="EMBL" id="MBO3731583.1"/>
    </source>
</evidence>
<feature type="transmembrane region" description="Helical" evidence="1">
    <location>
        <begin position="33"/>
        <end position="54"/>
    </location>
</feature>
<protein>
    <submittedName>
        <fullName evidence="3">SPW repeat protein</fullName>
    </submittedName>
</protein>
<comment type="caution">
    <text evidence="3">The sequence shown here is derived from an EMBL/GenBank/DDBJ whole genome shotgun (WGS) entry which is preliminary data.</text>
</comment>
<reference evidence="3 4" key="1">
    <citation type="submission" date="2021-03" db="EMBL/GenBank/DDBJ databases">
        <title>Glycomyces sp. nov., a novel actinomycete isolated from soil.</title>
        <authorList>
            <person name="Yang X."/>
            <person name="Xu X."/>
        </authorList>
    </citation>
    <scope>NUCLEOTIDE SEQUENCE [LARGE SCALE GENOMIC DNA]</scope>
    <source>
        <strain evidence="3 4">NEAU-S30</strain>
    </source>
</reference>
<dbReference type="RefSeq" id="WP_208494273.1">
    <property type="nucleotide sequence ID" value="NZ_JAGFNP010000001.1"/>
</dbReference>
<keyword evidence="1" id="KW-1133">Transmembrane helix</keyword>
<gene>
    <name evidence="3" type="ORF">J5V16_02045</name>
</gene>
<proteinExistence type="predicted"/>
<dbReference type="InterPro" id="IPR005530">
    <property type="entry name" value="SPW"/>
</dbReference>
<feature type="transmembrane region" description="Helical" evidence="1">
    <location>
        <begin position="66"/>
        <end position="84"/>
    </location>
</feature>
<organism evidence="3 4">
    <name type="scientific">Glycomyces niveus</name>
    <dbReference type="NCBI Taxonomy" id="2820287"/>
    <lineage>
        <taxon>Bacteria</taxon>
        <taxon>Bacillati</taxon>
        <taxon>Actinomycetota</taxon>
        <taxon>Actinomycetes</taxon>
        <taxon>Glycomycetales</taxon>
        <taxon>Glycomycetaceae</taxon>
        <taxon>Glycomyces</taxon>
    </lineage>
</organism>
<feature type="transmembrane region" description="Helical" evidence="1">
    <location>
        <begin position="116"/>
        <end position="137"/>
    </location>
</feature>
<evidence type="ECO:0000256" key="1">
    <source>
        <dbReference type="SAM" id="Phobius"/>
    </source>
</evidence>
<keyword evidence="1" id="KW-0472">Membrane</keyword>
<evidence type="ECO:0000313" key="4">
    <source>
        <dbReference type="Proteomes" id="UP000681341"/>
    </source>
</evidence>
<dbReference type="Pfam" id="PF03779">
    <property type="entry name" value="SPW"/>
    <property type="match status" value="1"/>
</dbReference>
<dbReference type="Proteomes" id="UP000681341">
    <property type="component" value="Unassembled WGS sequence"/>
</dbReference>
<feature type="domain" description="SPW repeat-containing integral membrane" evidence="2">
    <location>
        <begin position="37"/>
        <end position="133"/>
    </location>
</feature>
<feature type="transmembrane region" description="Helical" evidence="1">
    <location>
        <begin position="91"/>
        <end position="110"/>
    </location>
</feature>
<keyword evidence="1" id="KW-0812">Transmembrane</keyword>